<evidence type="ECO:0000313" key="2">
    <source>
        <dbReference type="WBParaSite" id="HCON_00138150-00002"/>
    </source>
</evidence>
<protein>
    <submittedName>
        <fullName evidence="2">Secreted protein</fullName>
    </submittedName>
</protein>
<name>A0A7I4YU43_HAECO</name>
<dbReference type="WBParaSite" id="HCON_00138150-00002">
    <property type="protein sequence ID" value="HCON_00138150-00002"/>
    <property type="gene ID" value="HCON_00138150"/>
</dbReference>
<proteinExistence type="predicted"/>
<dbReference type="Proteomes" id="UP000025227">
    <property type="component" value="Unplaced"/>
</dbReference>
<organism evidence="1 2">
    <name type="scientific">Haemonchus contortus</name>
    <name type="common">Barber pole worm</name>
    <dbReference type="NCBI Taxonomy" id="6289"/>
    <lineage>
        <taxon>Eukaryota</taxon>
        <taxon>Metazoa</taxon>
        <taxon>Ecdysozoa</taxon>
        <taxon>Nematoda</taxon>
        <taxon>Chromadorea</taxon>
        <taxon>Rhabditida</taxon>
        <taxon>Rhabditina</taxon>
        <taxon>Rhabditomorpha</taxon>
        <taxon>Strongyloidea</taxon>
        <taxon>Trichostrongylidae</taxon>
        <taxon>Haemonchus</taxon>
    </lineage>
</organism>
<reference evidence="2" key="1">
    <citation type="submission" date="2020-12" db="UniProtKB">
        <authorList>
            <consortium name="WormBaseParasite"/>
        </authorList>
    </citation>
    <scope>IDENTIFICATION</scope>
    <source>
        <strain evidence="2">MHco3</strain>
    </source>
</reference>
<dbReference type="OMA" id="PQMQLQN"/>
<keyword evidence="1" id="KW-1185">Reference proteome</keyword>
<dbReference type="AlphaFoldDB" id="A0A7I4YU43"/>
<dbReference type="OrthoDB" id="10575691at2759"/>
<accession>A0A7I4YU43</accession>
<evidence type="ECO:0000313" key="1">
    <source>
        <dbReference type="Proteomes" id="UP000025227"/>
    </source>
</evidence>
<sequence>TSRNFGITTLFVSKIKFVSMRLLILLSVAIICAYAQFAQQYQQHPNAVPQMQLQNPPPRFSQYSTSSQYGQAGYGTQYGTQYGQTSNYNSNGYNSNTGYTTTPSYYQNGYTTTQYGTNRLYDNGVYYNGVASTTALAAVCTAAIAYVL</sequence>